<dbReference type="AlphaFoldDB" id="A0A429K6H4"/>
<gene>
    <name evidence="6" type="ORF">EA756_04210</name>
</gene>
<organism evidence="6 7">
    <name type="scientific">Acinetobacter lactucae</name>
    <dbReference type="NCBI Taxonomy" id="1785128"/>
    <lineage>
        <taxon>Bacteria</taxon>
        <taxon>Pseudomonadati</taxon>
        <taxon>Pseudomonadota</taxon>
        <taxon>Gammaproteobacteria</taxon>
        <taxon>Moraxellales</taxon>
        <taxon>Moraxellaceae</taxon>
        <taxon>Acinetobacter</taxon>
        <taxon>Acinetobacter calcoaceticus/baumannii complex</taxon>
    </lineage>
</organism>
<comment type="caution">
    <text evidence="6">The sequence shown here is derived from an EMBL/GenBank/DDBJ whole genome shotgun (WGS) entry which is preliminary data.</text>
</comment>
<dbReference type="InterPro" id="IPR058163">
    <property type="entry name" value="LysR-type_TF_proteobact-type"/>
</dbReference>
<dbReference type="RefSeq" id="WP_125698127.1">
    <property type="nucleotide sequence ID" value="NZ_RFES01000002.1"/>
</dbReference>
<dbReference type="Gene3D" id="3.40.190.290">
    <property type="match status" value="1"/>
</dbReference>
<dbReference type="Gene3D" id="1.10.10.10">
    <property type="entry name" value="Winged helix-like DNA-binding domain superfamily/Winged helix DNA-binding domain"/>
    <property type="match status" value="1"/>
</dbReference>
<dbReference type="CDD" id="cd08474">
    <property type="entry name" value="PBP2_CrgA_like_5"/>
    <property type="match status" value="1"/>
</dbReference>
<dbReference type="Proteomes" id="UP000276905">
    <property type="component" value="Unassembled WGS sequence"/>
</dbReference>
<reference evidence="6 7" key="1">
    <citation type="submission" date="2018-10" db="EMBL/GenBank/DDBJ databases">
        <title>GWAS and RNA-Seq identify cryptic mechanisms of antimicrobial resistance in Acinetobacter baumannii.</title>
        <authorList>
            <person name="Sahl J.W."/>
        </authorList>
    </citation>
    <scope>NUCLEOTIDE SEQUENCE [LARGE SCALE GENOMIC DNA]</scope>
    <source>
        <strain evidence="6 7">TG41018</strain>
    </source>
</reference>
<name>A0A429K6H4_9GAMM</name>
<keyword evidence="4" id="KW-0804">Transcription</keyword>
<evidence type="ECO:0000313" key="6">
    <source>
        <dbReference type="EMBL" id="RSO59649.1"/>
    </source>
</evidence>
<feature type="domain" description="HTH lysR-type" evidence="5">
    <location>
        <begin position="1"/>
        <end position="61"/>
    </location>
</feature>
<protein>
    <submittedName>
        <fullName evidence="6">LysR family transcriptional regulator</fullName>
    </submittedName>
</protein>
<evidence type="ECO:0000256" key="1">
    <source>
        <dbReference type="ARBA" id="ARBA00009437"/>
    </source>
</evidence>
<dbReference type="InterPro" id="IPR000847">
    <property type="entry name" value="LysR_HTH_N"/>
</dbReference>
<dbReference type="PROSITE" id="PS50931">
    <property type="entry name" value="HTH_LYSR"/>
    <property type="match status" value="1"/>
</dbReference>
<evidence type="ECO:0000256" key="2">
    <source>
        <dbReference type="ARBA" id="ARBA00023015"/>
    </source>
</evidence>
<dbReference type="FunFam" id="1.10.10.10:FF:000001">
    <property type="entry name" value="LysR family transcriptional regulator"/>
    <property type="match status" value="1"/>
</dbReference>
<dbReference type="GO" id="GO:0003700">
    <property type="term" value="F:DNA-binding transcription factor activity"/>
    <property type="evidence" value="ECO:0007669"/>
    <property type="project" value="InterPro"/>
</dbReference>
<dbReference type="Pfam" id="PF03466">
    <property type="entry name" value="LysR_substrate"/>
    <property type="match status" value="1"/>
</dbReference>
<comment type="similarity">
    <text evidence="1">Belongs to the LysR transcriptional regulatory family.</text>
</comment>
<accession>A0A429K6H4</accession>
<evidence type="ECO:0000313" key="7">
    <source>
        <dbReference type="Proteomes" id="UP000276905"/>
    </source>
</evidence>
<dbReference type="EMBL" id="RFES01000002">
    <property type="protein sequence ID" value="RSO59649.1"/>
    <property type="molecule type" value="Genomic_DNA"/>
</dbReference>
<sequence length="304" mass="33926">MNNTSLTDLKAVIALANHRNFRSAAVELDMSSSALSRNIAQLEHNLGIRLFNRTTRSVSLTEAGIQFLNRITPALEQIDLAVQETLDRRATPSGTLRINAEEGMSRQILHSVIIEYIRRYPDVRVDLVSDGEFIDIVKEGFDAGIRFASTVPQDMVAIEIGPKQSMAVVATPAYLNTHGIPHIPSDLLKHECIRLRLPSGKIYKWEFAQNNESLTVDVSGHLTIDTYMLAIDSALSGIGLAYTGHWFVAPLIEQGRLIRVLEEWTPHYAGLCLYYPQGKHPSAALRAFIDLAREQRLIPSYPIL</sequence>
<evidence type="ECO:0000256" key="4">
    <source>
        <dbReference type="ARBA" id="ARBA00023163"/>
    </source>
</evidence>
<keyword evidence="2" id="KW-0805">Transcription regulation</keyword>
<dbReference type="PRINTS" id="PR00039">
    <property type="entry name" value="HTHLYSR"/>
</dbReference>
<evidence type="ECO:0000259" key="5">
    <source>
        <dbReference type="PROSITE" id="PS50931"/>
    </source>
</evidence>
<dbReference type="InterPro" id="IPR005119">
    <property type="entry name" value="LysR_subst-bd"/>
</dbReference>
<keyword evidence="3" id="KW-0238">DNA-binding</keyword>
<dbReference type="InterPro" id="IPR036388">
    <property type="entry name" value="WH-like_DNA-bd_sf"/>
</dbReference>
<dbReference type="PANTHER" id="PTHR30537">
    <property type="entry name" value="HTH-TYPE TRANSCRIPTIONAL REGULATOR"/>
    <property type="match status" value="1"/>
</dbReference>
<dbReference type="InterPro" id="IPR036390">
    <property type="entry name" value="WH_DNA-bd_sf"/>
</dbReference>
<dbReference type="SUPFAM" id="SSF46785">
    <property type="entry name" value="Winged helix' DNA-binding domain"/>
    <property type="match status" value="1"/>
</dbReference>
<evidence type="ECO:0000256" key="3">
    <source>
        <dbReference type="ARBA" id="ARBA00023125"/>
    </source>
</evidence>
<dbReference type="PANTHER" id="PTHR30537:SF1">
    <property type="entry name" value="HTH-TYPE TRANSCRIPTIONAL REGULATOR PGRR"/>
    <property type="match status" value="1"/>
</dbReference>
<proteinExistence type="inferred from homology"/>
<dbReference type="GO" id="GO:0043565">
    <property type="term" value="F:sequence-specific DNA binding"/>
    <property type="evidence" value="ECO:0007669"/>
    <property type="project" value="TreeGrafter"/>
</dbReference>
<dbReference type="GO" id="GO:0006351">
    <property type="term" value="P:DNA-templated transcription"/>
    <property type="evidence" value="ECO:0007669"/>
    <property type="project" value="TreeGrafter"/>
</dbReference>
<dbReference type="Pfam" id="PF00126">
    <property type="entry name" value="HTH_1"/>
    <property type="match status" value="1"/>
</dbReference>
<dbReference type="SUPFAM" id="SSF53850">
    <property type="entry name" value="Periplasmic binding protein-like II"/>
    <property type="match status" value="1"/>
</dbReference>